<gene>
    <name evidence="1" type="ORF">EZL74_07980</name>
</gene>
<comment type="caution">
    <text evidence="1">The sequence shown here is derived from an EMBL/GenBank/DDBJ whole genome shotgun (WGS) entry which is preliminary data.</text>
</comment>
<evidence type="ECO:0000313" key="2">
    <source>
        <dbReference type="Proteomes" id="UP000293300"/>
    </source>
</evidence>
<evidence type="ECO:0000313" key="1">
    <source>
        <dbReference type="EMBL" id="TBX68724.1"/>
    </source>
</evidence>
<protein>
    <recommendedName>
        <fullName evidence="3">HEPN domain-containing protein</fullName>
    </recommendedName>
</protein>
<sequence>MKELNLPQQPVLEILENACSRYEQCTVYILGHHNSNIIIEQISKTANWAVHHFYLLVITAKQIPATGTVMANSIHELSGKTITATVMLHKPTDLATQQPHQIRFFNQALRFGYRLCLDKENPPYLVANTVPPLNREEDTAFWLKCEAVALFNIQAAKENPQQGVELCKIALLNTACTQIALGLIRVLMHYTPNEFGLKYLLQLCQYTYHNNERQNENPLPSAFNPKTMTDKYRLNSLCAPPSMLNHKLHLNAPEEDFMYLLTATQDFLNQATNRINSFSEKAIT</sequence>
<dbReference type="Proteomes" id="UP000293300">
    <property type="component" value="Unassembled WGS sequence"/>
</dbReference>
<dbReference type="AlphaFoldDB" id="A0A4Q9Z2Q9"/>
<dbReference type="EMBL" id="SJPE01000008">
    <property type="protein sequence ID" value="TBX68724.1"/>
    <property type="molecule type" value="Genomic_DNA"/>
</dbReference>
<keyword evidence="2" id="KW-1185">Reference proteome</keyword>
<accession>A0A4Q9Z2Q9</accession>
<reference evidence="1 2" key="1">
    <citation type="submission" date="2019-02" db="EMBL/GenBank/DDBJ databases">
        <title>Flavobacterium sp. RD-2-33 isolated from forest soil.</title>
        <authorList>
            <person name="Chaudhary D.K."/>
        </authorList>
    </citation>
    <scope>NUCLEOTIDE SEQUENCE [LARGE SCALE GENOMIC DNA]</scope>
    <source>
        <strain evidence="1 2">RD-2-33</strain>
    </source>
</reference>
<dbReference type="RefSeq" id="WP_131476083.1">
    <property type="nucleotide sequence ID" value="NZ_SJPE01000008.1"/>
</dbReference>
<evidence type="ECO:0008006" key="3">
    <source>
        <dbReference type="Google" id="ProtNLM"/>
    </source>
</evidence>
<organism evidence="1 2">
    <name type="scientific">Flavobacterium silvisoli</name>
    <dbReference type="NCBI Taxonomy" id="2529433"/>
    <lineage>
        <taxon>Bacteria</taxon>
        <taxon>Pseudomonadati</taxon>
        <taxon>Bacteroidota</taxon>
        <taxon>Flavobacteriia</taxon>
        <taxon>Flavobacteriales</taxon>
        <taxon>Flavobacteriaceae</taxon>
        <taxon>Flavobacterium</taxon>
    </lineage>
</organism>
<dbReference type="OrthoDB" id="1321649at2"/>
<name>A0A4Q9Z2Q9_9FLAO</name>
<proteinExistence type="predicted"/>